<name>A0ABR8D092_9NOST</name>
<keyword evidence="2" id="KW-1185">Reference proteome</keyword>
<evidence type="ECO:0000313" key="1">
    <source>
        <dbReference type="EMBL" id="MBD2500537.1"/>
    </source>
</evidence>
<evidence type="ECO:0000313" key="2">
    <source>
        <dbReference type="Proteomes" id="UP000661112"/>
    </source>
</evidence>
<proteinExistence type="predicted"/>
<organism evidence="1 2">
    <name type="scientific">Anabaena azotica FACHB-119</name>
    <dbReference type="NCBI Taxonomy" id="947527"/>
    <lineage>
        <taxon>Bacteria</taxon>
        <taxon>Bacillati</taxon>
        <taxon>Cyanobacteriota</taxon>
        <taxon>Cyanophyceae</taxon>
        <taxon>Nostocales</taxon>
        <taxon>Nostocaceae</taxon>
        <taxon>Anabaena</taxon>
        <taxon>Anabaena azotica</taxon>
    </lineage>
</organism>
<dbReference type="Proteomes" id="UP000661112">
    <property type="component" value="Unassembled WGS sequence"/>
</dbReference>
<accession>A0ABR8D092</accession>
<protein>
    <submittedName>
        <fullName evidence="1">Rpn family recombination-promoting nuclease/putative transposase</fullName>
    </submittedName>
</protein>
<gene>
    <name evidence="1" type="ORF">H6G83_07875</name>
</gene>
<dbReference type="EMBL" id="JACJSG010000008">
    <property type="protein sequence ID" value="MBD2500537.1"/>
    <property type="molecule type" value="Genomic_DNA"/>
</dbReference>
<comment type="caution">
    <text evidence="1">The sequence shown here is derived from an EMBL/GenBank/DDBJ whole genome shotgun (WGS) entry which is preliminary data.</text>
</comment>
<sequence length="86" mass="9940">MRWDMAVLRESPWYQEILREGEARGKVSGKREGIISSIRINLNLKFGEDGLQLLPQINQIDDEVELNEVFSKIATAQTIEELRQIL</sequence>
<reference evidence="1 2" key="1">
    <citation type="journal article" date="2020" name="ISME J.">
        <title>Comparative genomics reveals insights into cyanobacterial evolution and habitat adaptation.</title>
        <authorList>
            <person name="Chen M.Y."/>
            <person name="Teng W.K."/>
            <person name="Zhao L."/>
            <person name="Hu C.X."/>
            <person name="Zhou Y.K."/>
            <person name="Han B.P."/>
            <person name="Song L.R."/>
            <person name="Shu W.S."/>
        </authorList>
    </citation>
    <scope>NUCLEOTIDE SEQUENCE [LARGE SCALE GENOMIC DNA]</scope>
    <source>
        <strain evidence="1 2">FACHB-119</strain>
    </source>
</reference>